<feature type="binding site" evidence="12">
    <location>
        <begin position="348"/>
        <end position="351"/>
    </location>
    <ligand>
        <name>ATP</name>
        <dbReference type="ChEBI" id="CHEBI:30616"/>
    </ligand>
</feature>
<dbReference type="Gene3D" id="1.10.287.40">
    <property type="entry name" value="Serine-tRNA synthetase, tRNA binding domain"/>
    <property type="match status" value="1"/>
</dbReference>
<name>A0ABU3K347_9BACT</name>
<dbReference type="InterPro" id="IPR015866">
    <property type="entry name" value="Ser-tRNA-synth_1_N"/>
</dbReference>
<keyword evidence="9 12" id="KW-0030">Aminoacyl-tRNA synthetase</keyword>
<dbReference type="InterPro" id="IPR042103">
    <property type="entry name" value="SerRS_1_N_sf"/>
</dbReference>
<dbReference type="Proteomes" id="UP001250932">
    <property type="component" value="Unassembled WGS sequence"/>
</dbReference>
<comment type="catalytic activity">
    <reaction evidence="11 12">
        <text>tRNA(Ser) + L-serine + ATP = L-seryl-tRNA(Ser) + AMP + diphosphate + H(+)</text>
        <dbReference type="Rhea" id="RHEA:12292"/>
        <dbReference type="Rhea" id="RHEA-COMP:9669"/>
        <dbReference type="Rhea" id="RHEA-COMP:9703"/>
        <dbReference type="ChEBI" id="CHEBI:15378"/>
        <dbReference type="ChEBI" id="CHEBI:30616"/>
        <dbReference type="ChEBI" id="CHEBI:33019"/>
        <dbReference type="ChEBI" id="CHEBI:33384"/>
        <dbReference type="ChEBI" id="CHEBI:78442"/>
        <dbReference type="ChEBI" id="CHEBI:78533"/>
        <dbReference type="ChEBI" id="CHEBI:456215"/>
        <dbReference type="EC" id="6.1.1.11"/>
    </reaction>
</comment>
<feature type="binding site" evidence="12">
    <location>
        <begin position="261"/>
        <end position="263"/>
    </location>
    <ligand>
        <name>ATP</name>
        <dbReference type="ChEBI" id="CHEBI:30616"/>
    </ligand>
</feature>
<feature type="binding site" evidence="12">
    <location>
        <begin position="230"/>
        <end position="232"/>
    </location>
    <ligand>
        <name>L-serine</name>
        <dbReference type="ChEBI" id="CHEBI:33384"/>
    </ligand>
</feature>
<dbReference type="Gene3D" id="3.30.930.10">
    <property type="entry name" value="Bira Bifunctional Protein, Domain 2"/>
    <property type="match status" value="1"/>
</dbReference>
<keyword evidence="8 12" id="KW-0648">Protein biosynthesis</keyword>
<evidence type="ECO:0000256" key="2">
    <source>
        <dbReference type="ARBA" id="ARBA00005045"/>
    </source>
</evidence>
<dbReference type="EC" id="6.1.1.11" evidence="12"/>
<reference evidence="15 16" key="1">
    <citation type="journal article" date="2023" name="ISME J.">
        <title>Cultivation and genomic characterization of novel and ubiquitous marine nitrite-oxidizing bacteria from the Nitrospirales.</title>
        <authorList>
            <person name="Mueller A.J."/>
            <person name="Daebeler A."/>
            <person name="Herbold C.W."/>
            <person name="Kirkegaard R.H."/>
            <person name="Daims H."/>
        </authorList>
    </citation>
    <scope>NUCLEOTIDE SEQUENCE [LARGE SCALE GENOMIC DNA]</scope>
    <source>
        <strain evidence="15 16">EB</strain>
    </source>
</reference>
<comment type="subcellular location">
    <subcellularLocation>
        <location evidence="1 12">Cytoplasm</location>
    </subcellularLocation>
</comment>
<comment type="catalytic activity">
    <reaction evidence="10 12">
        <text>tRNA(Sec) + L-serine + ATP = L-seryl-tRNA(Sec) + AMP + diphosphate + H(+)</text>
        <dbReference type="Rhea" id="RHEA:42580"/>
        <dbReference type="Rhea" id="RHEA-COMP:9742"/>
        <dbReference type="Rhea" id="RHEA-COMP:10128"/>
        <dbReference type="ChEBI" id="CHEBI:15378"/>
        <dbReference type="ChEBI" id="CHEBI:30616"/>
        <dbReference type="ChEBI" id="CHEBI:33019"/>
        <dbReference type="ChEBI" id="CHEBI:33384"/>
        <dbReference type="ChEBI" id="CHEBI:78442"/>
        <dbReference type="ChEBI" id="CHEBI:78533"/>
        <dbReference type="ChEBI" id="CHEBI:456215"/>
        <dbReference type="EC" id="6.1.1.11"/>
    </reaction>
</comment>
<evidence type="ECO:0000313" key="16">
    <source>
        <dbReference type="Proteomes" id="UP001250932"/>
    </source>
</evidence>
<evidence type="ECO:0000256" key="4">
    <source>
        <dbReference type="ARBA" id="ARBA00022490"/>
    </source>
</evidence>
<keyword evidence="6 12" id="KW-0547">Nucleotide-binding</keyword>
<keyword evidence="7 12" id="KW-0067">ATP-binding</keyword>
<dbReference type="PROSITE" id="PS50862">
    <property type="entry name" value="AA_TRNA_LIGASE_II"/>
    <property type="match status" value="1"/>
</dbReference>
<dbReference type="InterPro" id="IPR006195">
    <property type="entry name" value="aa-tRNA-synth_II"/>
</dbReference>
<dbReference type="GO" id="GO:0004828">
    <property type="term" value="F:serine-tRNA ligase activity"/>
    <property type="evidence" value="ECO:0007669"/>
    <property type="project" value="UniProtKB-EC"/>
</dbReference>
<comment type="pathway">
    <text evidence="2 12">Aminoacyl-tRNA biosynthesis; selenocysteinyl-tRNA(Sec) biosynthesis; L-seryl-tRNA(Sec) from L-serine and tRNA(Sec): step 1/1.</text>
</comment>
<keyword evidence="13" id="KW-0175">Coiled coil</keyword>
<accession>A0ABU3K347</accession>
<dbReference type="PANTHER" id="PTHR43697">
    <property type="entry name" value="SERYL-TRNA SYNTHETASE"/>
    <property type="match status" value="1"/>
</dbReference>
<comment type="similarity">
    <text evidence="3 12">Belongs to the class-II aminoacyl-tRNA synthetase family. Type-1 seryl-tRNA synthetase subfamily.</text>
</comment>
<evidence type="ECO:0000256" key="1">
    <source>
        <dbReference type="ARBA" id="ARBA00004496"/>
    </source>
</evidence>
<dbReference type="InterPro" id="IPR010978">
    <property type="entry name" value="tRNA-bd_arm"/>
</dbReference>
<proteinExistence type="inferred from homology"/>
<evidence type="ECO:0000259" key="14">
    <source>
        <dbReference type="PROSITE" id="PS50862"/>
    </source>
</evidence>
<evidence type="ECO:0000313" key="15">
    <source>
        <dbReference type="EMBL" id="MDT7040796.1"/>
    </source>
</evidence>
<comment type="subunit">
    <text evidence="12">Homodimer. The tRNA molecule binds across the dimer.</text>
</comment>
<feature type="binding site" evidence="12">
    <location>
        <position position="284"/>
    </location>
    <ligand>
        <name>L-serine</name>
        <dbReference type="ChEBI" id="CHEBI:33384"/>
    </ligand>
</feature>
<keyword evidence="4 12" id="KW-0963">Cytoplasm</keyword>
<evidence type="ECO:0000256" key="11">
    <source>
        <dbReference type="ARBA" id="ARBA00048823"/>
    </source>
</evidence>
<gene>
    <name evidence="12 15" type="primary">serS</name>
    <name evidence="15" type="ORF">PPG34_00440</name>
</gene>
<dbReference type="HAMAP" id="MF_00176">
    <property type="entry name" value="Ser_tRNA_synth_type1"/>
    <property type="match status" value="1"/>
</dbReference>
<dbReference type="InterPro" id="IPR002314">
    <property type="entry name" value="aa-tRNA-synt_IIb"/>
</dbReference>
<comment type="domain">
    <text evidence="12">Consists of two distinct domains, a catalytic core and a N-terminal extension that is involved in tRNA binding.</text>
</comment>
<dbReference type="PIRSF" id="PIRSF001529">
    <property type="entry name" value="Ser-tRNA-synth_IIa"/>
    <property type="match status" value="1"/>
</dbReference>
<evidence type="ECO:0000256" key="7">
    <source>
        <dbReference type="ARBA" id="ARBA00022840"/>
    </source>
</evidence>
<evidence type="ECO:0000256" key="9">
    <source>
        <dbReference type="ARBA" id="ARBA00023146"/>
    </source>
</evidence>
<evidence type="ECO:0000256" key="6">
    <source>
        <dbReference type="ARBA" id="ARBA00022741"/>
    </source>
</evidence>
<evidence type="ECO:0000256" key="8">
    <source>
        <dbReference type="ARBA" id="ARBA00022917"/>
    </source>
</evidence>
<dbReference type="SUPFAM" id="SSF55681">
    <property type="entry name" value="Class II aaRS and biotin synthetases"/>
    <property type="match status" value="1"/>
</dbReference>
<dbReference type="Pfam" id="PF00587">
    <property type="entry name" value="tRNA-synt_2b"/>
    <property type="match status" value="1"/>
</dbReference>
<evidence type="ECO:0000256" key="13">
    <source>
        <dbReference type="SAM" id="Coils"/>
    </source>
</evidence>
<dbReference type="SUPFAM" id="SSF46589">
    <property type="entry name" value="tRNA-binding arm"/>
    <property type="match status" value="1"/>
</dbReference>
<evidence type="ECO:0000256" key="10">
    <source>
        <dbReference type="ARBA" id="ARBA00047929"/>
    </source>
</evidence>
<feature type="domain" description="Aminoacyl-transfer RNA synthetases class-II family profile" evidence="14">
    <location>
        <begin position="172"/>
        <end position="408"/>
    </location>
</feature>
<dbReference type="InterPro" id="IPR002317">
    <property type="entry name" value="Ser-tRNA-ligase_type_1"/>
</dbReference>
<feature type="coiled-coil region" evidence="13">
    <location>
        <begin position="44"/>
        <end position="102"/>
    </location>
</feature>
<dbReference type="InterPro" id="IPR033729">
    <property type="entry name" value="SerRS_core"/>
</dbReference>
<comment type="function">
    <text evidence="12">Catalyzes the attachment of serine to tRNA(Ser). Is also able to aminoacylate tRNA(Sec) with serine, to form the misacylated tRNA L-seryl-tRNA(Sec), which will be further converted into selenocysteinyl-tRNA(Sec).</text>
</comment>
<dbReference type="CDD" id="cd00770">
    <property type="entry name" value="SerRS_core"/>
    <property type="match status" value="1"/>
</dbReference>
<dbReference type="Pfam" id="PF02403">
    <property type="entry name" value="Seryl_tRNA_N"/>
    <property type="match status" value="1"/>
</dbReference>
<evidence type="ECO:0000256" key="5">
    <source>
        <dbReference type="ARBA" id="ARBA00022598"/>
    </source>
</evidence>
<evidence type="ECO:0000256" key="3">
    <source>
        <dbReference type="ARBA" id="ARBA00010728"/>
    </source>
</evidence>
<evidence type="ECO:0000256" key="12">
    <source>
        <dbReference type="HAMAP-Rule" id="MF_00176"/>
    </source>
</evidence>
<organism evidence="15 16">
    <name type="scientific">Candidatus Nitronereus thalassa</name>
    <dbReference type="NCBI Taxonomy" id="3020898"/>
    <lineage>
        <taxon>Bacteria</taxon>
        <taxon>Pseudomonadati</taxon>
        <taxon>Nitrospirota</taxon>
        <taxon>Nitrospiria</taxon>
        <taxon>Nitrospirales</taxon>
        <taxon>Nitrospiraceae</taxon>
        <taxon>Candidatus Nitronereus</taxon>
    </lineage>
</organism>
<dbReference type="EMBL" id="JAQOUE010000001">
    <property type="protein sequence ID" value="MDT7040796.1"/>
    <property type="molecule type" value="Genomic_DNA"/>
</dbReference>
<comment type="caution">
    <text evidence="12">Lacks conserved residue(s) required for the propagation of feature annotation.</text>
</comment>
<sequence length="427" mass="48481">MYDLRTLRDQFDSIQEQLAPRGQDVPWPELEKLLYNRGEMISQVEALRHQLKKGSEEVAKLKRAKQPAEDAMASMRAVGDSIKKQEEQLRTLEEQLEDIALRIPNIPHFTVPQGTQASENVETRRWGEIPTFSFQPKPHWELGESLGILDFERATKIAGARFSIAMGLGAQLERALATFMLDVHIQAHGYSEVLPPYLVNRASMTGTGQLPKFETDLFQLKDDDFFLIPTAEVPVTNMYRDEILEDTALPIRHVAHTPCFRREAGSYGQDTRGLIRMHQFNKVELVAFSHPDHSYTELERITNSAESILQSLELPYRVVTLCSGDMGFSAAKTYDLEVWLPSQEKYREISSCSNFEAFQARRANIRYRPKGGKPEPVHTLNGSGVALGRTVVAILENFQQEDGSVKIPKALQPYMYGVEFITRPKTQ</sequence>
<dbReference type="PANTHER" id="PTHR43697:SF1">
    <property type="entry name" value="SERINE--TRNA LIGASE"/>
    <property type="match status" value="1"/>
</dbReference>
<protein>
    <recommendedName>
        <fullName evidence="12">Serine--tRNA ligase</fullName>
        <ecNumber evidence="12">6.1.1.11</ecNumber>
    </recommendedName>
    <alternativeName>
        <fullName evidence="12">Seryl-tRNA synthetase</fullName>
        <shortName evidence="12">SerRS</shortName>
    </alternativeName>
    <alternativeName>
        <fullName evidence="12">Seryl-tRNA(Ser/Sec) synthetase</fullName>
    </alternativeName>
</protein>
<feature type="binding site" evidence="12">
    <location>
        <position position="383"/>
    </location>
    <ligand>
        <name>L-serine</name>
        <dbReference type="ChEBI" id="CHEBI:33384"/>
    </ligand>
</feature>
<keyword evidence="5 12" id="KW-0436">Ligase</keyword>
<dbReference type="NCBIfam" id="TIGR00414">
    <property type="entry name" value="serS"/>
    <property type="match status" value="1"/>
</dbReference>
<comment type="caution">
    <text evidence="15">The sequence shown here is derived from an EMBL/GenBank/DDBJ whole genome shotgun (WGS) entry which is preliminary data.</text>
</comment>
<dbReference type="InterPro" id="IPR045864">
    <property type="entry name" value="aa-tRNA-synth_II/BPL/LPL"/>
</dbReference>
<keyword evidence="16" id="KW-1185">Reference proteome</keyword>
<dbReference type="PRINTS" id="PR00981">
    <property type="entry name" value="TRNASYNTHSER"/>
</dbReference>
<dbReference type="RefSeq" id="WP_313831155.1">
    <property type="nucleotide sequence ID" value="NZ_JAQOUE010000001.1"/>
</dbReference>